<reference evidence="6 7" key="1">
    <citation type="submission" date="2020-10" db="EMBL/GenBank/DDBJ databases">
        <title>Plant Genome Project.</title>
        <authorList>
            <person name="Zhang R.-G."/>
        </authorList>
    </citation>
    <scope>NUCLEOTIDE SEQUENCE [LARGE SCALE GENOMIC DNA]</scope>
    <source>
        <strain evidence="6">FAFU-HL-1</strain>
        <tissue evidence="6">Leaf</tissue>
    </source>
</reference>
<dbReference type="InterPro" id="IPR032696">
    <property type="entry name" value="SQ_cyclase_C"/>
</dbReference>
<dbReference type="SFLD" id="SFLDG01016">
    <property type="entry name" value="Prenyltransferase_Like_2"/>
    <property type="match status" value="1"/>
</dbReference>
<dbReference type="Proteomes" id="UP000657918">
    <property type="component" value="Unassembled WGS sequence"/>
</dbReference>
<evidence type="ECO:0000313" key="6">
    <source>
        <dbReference type="EMBL" id="KAF9688911.1"/>
    </source>
</evidence>
<dbReference type="PANTHER" id="PTHR11764:SF48">
    <property type="entry name" value="TERPENE CYCLASE_MUTASE FAMILY MEMBER"/>
    <property type="match status" value="1"/>
</dbReference>
<dbReference type="AlphaFoldDB" id="A0A835N9E3"/>
<dbReference type="GO" id="GO:0005811">
    <property type="term" value="C:lipid droplet"/>
    <property type="evidence" value="ECO:0007669"/>
    <property type="project" value="InterPro"/>
</dbReference>
<dbReference type="GO" id="GO:0042300">
    <property type="term" value="F:beta-amyrin synthase activity"/>
    <property type="evidence" value="ECO:0007669"/>
    <property type="project" value="TreeGrafter"/>
</dbReference>
<sequence length="803" mass="92077">MWRLKIAEGGNDPNIYSTNNFLGRQTWEFDPDAGTLEERAEVEEARQNFWKNRNVVKPSSDLLWKFQFLREKKFMQTIPQVKIEDGEEISYEKATSALRRSVRLFTALQASDGHWCAENSGPMFYFPPLNDDGGWGLHIEGHSTMFCTVLNYICMRMLGEGPDGGKDKACERARKWILDHGSAIAISSWGKTWLAIIGVYEWAGCNPMPPEFWFLPSASPIHPGNLLCYCRLTYLPMAYLYGKKFVGPITPLISQIREEIYNEPYEKFNWRRVRHLCAKEDNYYPHTSIQILFWDAIYTFGEPLLTRWPFNKLREKALNKTMDHIHYEDQSSRYITIGCIEKPLDMLACWVEDPHGDCFRRHLARIKDYVWIGEDGIKMQSFGSQVWDTSLALQALIASNLLDETGPAFKEGHNFIKNSQVSKFHILKLFLPLTCFLYLLVWDSAFLIPHQILKVTENPPGDFRRMFRHISKGSWTFSDKDHGWQVSDCTAESMKCCLLFSMMPPEIVGEKMEPQKLFDSVNIVLSLQSKNGGVSPWEPAGAGLWLEWLNPVEFLEDLVVEHETKEIQDSILNGVKFIEKIQKPDGSWYGNWGVCFMYGTFFALGGLASAGKTYSNCLAVRKGVNFLLRSQREDGGWGESYLSSPKKEYVPLEGNHSNLVQTAMAVMGLIHGGQADRDPAPLHRAAKLLINSQTELGDFPQQEIGGVFMRNCMLHYSAYRSIFPMWALAEYRRHVADRDPAPLHRATKLLINSQTELGDFPQQESGGAFMRNCMLHYSAYRIIFPMWALAEYRRHVASPTKNI</sequence>
<evidence type="ECO:0000313" key="7">
    <source>
        <dbReference type="Proteomes" id="UP000657918"/>
    </source>
</evidence>
<dbReference type="SUPFAM" id="SSF48239">
    <property type="entry name" value="Terpenoid cyclases/Protein prenyltransferases"/>
    <property type="match status" value="3"/>
</dbReference>
<evidence type="ECO:0000259" key="4">
    <source>
        <dbReference type="Pfam" id="PF13243"/>
    </source>
</evidence>
<protein>
    <recommendedName>
        <fullName evidence="8">Terpene cyclase/mutase family member</fullName>
    </recommendedName>
</protein>
<comment type="caution">
    <text evidence="6">The sequence shown here is derived from an EMBL/GenBank/DDBJ whole genome shotgun (WGS) entry which is preliminary data.</text>
</comment>
<organism evidence="6 7">
    <name type="scientific">Salix dunnii</name>
    <dbReference type="NCBI Taxonomy" id="1413687"/>
    <lineage>
        <taxon>Eukaryota</taxon>
        <taxon>Viridiplantae</taxon>
        <taxon>Streptophyta</taxon>
        <taxon>Embryophyta</taxon>
        <taxon>Tracheophyta</taxon>
        <taxon>Spermatophyta</taxon>
        <taxon>Magnoliopsida</taxon>
        <taxon>eudicotyledons</taxon>
        <taxon>Gunneridae</taxon>
        <taxon>Pentapetalae</taxon>
        <taxon>rosids</taxon>
        <taxon>fabids</taxon>
        <taxon>Malpighiales</taxon>
        <taxon>Salicaceae</taxon>
        <taxon>Saliceae</taxon>
        <taxon>Salix</taxon>
    </lineage>
</organism>
<dbReference type="EMBL" id="JADGMS010000001">
    <property type="protein sequence ID" value="KAF9688911.1"/>
    <property type="molecule type" value="Genomic_DNA"/>
</dbReference>
<dbReference type="GO" id="GO:0016104">
    <property type="term" value="P:triterpenoid biosynthetic process"/>
    <property type="evidence" value="ECO:0007669"/>
    <property type="project" value="InterPro"/>
</dbReference>
<dbReference type="OrthoDB" id="21502at2759"/>
<comment type="similarity">
    <text evidence="1">Belongs to the terpene cyclase/mutase family.</text>
</comment>
<keyword evidence="3" id="KW-0413">Isomerase</keyword>
<gene>
    <name evidence="6" type="ORF">SADUNF_Sadunf01G0037000</name>
</gene>
<keyword evidence="2" id="KW-0677">Repeat</keyword>
<dbReference type="Pfam" id="PF13243">
    <property type="entry name" value="SQHop_cyclase_C"/>
    <property type="match status" value="1"/>
</dbReference>
<evidence type="ECO:0000256" key="3">
    <source>
        <dbReference type="ARBA" id="ARBA00023235"/>
    </source>
</evidence>
<dbReference type="InterPro" id="IPR008930">
    <property type="entry name" value="Terpenoid_cyclase/PrenylTrfase"/>
</dbReference>
<dbReference type="InterPro" id="IPR018333">
    <property type="entry name" value="Squalene_cyclase"/>
</dbReference>
<evidence type="ECO:0000256" key="1">
    <source>
        <dbReference type="ARBA" id="ARBA00009755"/>
    </source>
</evidence>
<dbReference type="CDD" id="cd02892">
    <property type="entry name" value="SQCY_1"/>
    <property type="match status" value="1"/>
</dbReference>
<keyword evidence="7" id="KW-1185">Reference proteome</keyword>
<dbReference type="InterPro" id="IPR002365">
    <property type="entry name" value="Terpene_synthase_CS"/>
</dbReference>
<evidence type="ECO:0000256" key="2">
    <source>
        <dbReference type="ARBA" id="ARBA00022737"/>
    </source>
</evidence>
<dbReference type="InterPro" id="IPR032697">
    <property type="entry name" value="SQ_cyclase_N"/>
</dbReference>
<evidence type="ECO:0000259" key="5">
    <source>
        <dbReference type="Pfam" id="PF13249"/>
    </source>
</evidence>
<dbReference type="PANTHER" id="PTHR11764">
    <property type="entry name" value="TERPENE CYCLASE/MUTASE FAMILY MEMBER"/>
    <property type="match status" value="1"/>
</dbReference>
<feature type="domain" description="Squalene cyclase C-terminal" evidence="4">
    <location>
        <begin position="559"/>
        <end position="733"/>
    </location>
</feature>
<dbReference type="PROSITE" id="PS01074">
    <property type="entry name" value="TERPENE_SYNTHASES"/>
    <property type="match status" value="1"/>
</dbReference>
<feature type="domain" description="Squalene cyclase N-terminal" evidence="5">
    <location>
        <begin position="130"/>
        <end position="327"/>
    </location>
</feature>
<dbReference type="FunFam" id="1.50.10.20:FF:000002">
    <property type="entry name" value="Terpene cyclase/mutase family member"/>
    <property type="match status" value="1"/>
</dbReference>
<proteinExistence type="inferred from homology"/>
<dbReference type="Pfam" id="PF13249">
    <property type="entry name" value="SQHop_cyclase_N"/>
    <property type="match status" value="1"/>
</dbReference>
<accession>A0A835N9E3</accession>
<evidence type="ECO:0008006" key="8">
    <source>
        <dbReference type="Google" id="ProtNLM"/>
    </source>
</evidence>
<name>A0A835N9E3_9ROSI</name>
<dbReference type="Gene3D" id="1.50.10.20">
    <property type="match status" value="3"/>
</dbReference>